<dbReference type="GO" id="GO:0034045">
    <property type="term" value="C:phagophore assembly site membrane"/>
    <property type="evidence" value="ECO:0007669"/>
    <property type="project" value="UniProtKB-SubCell"/>
</dbReference>
<evidence type="ECO:0000256" key="1">
    <source>
        <dbReference type="ARBA" id="ARBA00004623"/>
    </source>
</evidence>
<dbReference type="GO" id="GO:0005524">
    <property type="term" value="F:ATP binding"/>
    <property type="evidence" value="ECO:0007669"/>
    <property type="project" value="InterPro"/>
</dbReference>
<dbReference type="SMART" id="SM00220">
    <property type="entry name" value="S_TKc"/>
    <property type="match status" value="1"/>
</dbReference>
<dbReference type="Gene3D" id="1.10.510.10">
    <property type="entry name" value="Transferase(Phosphotransferase) domain 1"/>
    <property type="match status" value="1"/>
</dbReference>
<dbReference type="SUPFAM" id="SSF56112">
    <property type="entry name" value="Protein kinase-like (PK-like)"/>
    <property type="match status" value="1"/>
</dbReference>
<feature type="domain" description="Protein kinase" evidence="7">
    <location>
        <begin position="91"/>
        <end position="383"/>
    </location>
</feature>
<dbReference type="GO" id="GO:0004674">
    <property type="term" value="F:protein serine/threonine kinase activity"/>
    <property type="evidence" value="ECO:0007669"/>
    <property type="project" value="InterPro"/>
</dbReference>
<evidence type="ECO:0000313" key="9">
    <source>
        <dbReference type="Proteomes" id="UP000184188"/>
    </source>
</evidence>
<dbReference type="EMBL" id="KV878355">
    <property type="protein sequence ID" value="OJJ42922.1"/>
    <property type="molecule type" value="Genomic_DNA"/>
</dbReference>
<dbReference type="InterPro" id="IPR000719">
    <property type="entry name" value="Prot_kinase_dom"/>
</dbReference>
<dbReference type="RefSeq" id="XP_022577432.1">
    <property type="nucleotide sequence ID" value="XM_022727496.1"/>
</dbReference>
<evidence type="ECO:0000256" key="3">
    <source>
        <dbReference type="ARBA" id="ARBA00019599"/>
    </source>
</evidence>
<dbReference type="PANTHER" id="PTHR24348">
    <property type="entry name" value="SERINE/THREONINE-PROTEIN KINASE UNC-51-RELATED"/>
    <property type="match status" value="1"/>
</dbReference>
<dbReference type="PROSITE" id="PS50011">
    <property type="entry name" value="PROTEIN_KINASE_DOM"/>
    <property type="match status" value="1"/>
</dbReference>
<dbReference type="VEuPathDB" id="FungiDB:ASPZODRAFT_19904"/>
<dbReference type="InterPro" id="IPR045269">
    <property type="entry name" value="Atg1-like"/>
</dbReference>
<feature type="compositionally biased region" description="Basic and acidic residues" evidence="6">
    <location>
        <begin position="61"/>
        <end position="70"/>
    </location>
</feature>
<evidence type="ECO:0000256" key="2">
    <source>
        <dbReference type="ARBA" id="ARBA00018572"/>
    </source>
</evidence>
<dbReference type="GO" id="GO:0010506">
    <property type="term" value="P:regulation of autophagy"/>
    <property type="evidence" value="ECO:0007669"/>
    <property type="project" value="InterPro"/>
</dbReference>
<evidence type="ECO:0000256" key="4">
    <source>
        <dbReference type="ARBA" id="ARBA00023006"/>
    </source>
</evidence>
<dbReference type="PROSITE" id="PS00108">
    <property type="entry name" value="PROTEIN_KINASE_ST"/>
    <property type="match status" value="1"/>
</dbReference>
<dbReference type="Proteomes" id="UP000184188">
    <property type="component" value="Unassembled WGS sequence"/>
</dbReference>
<proteinExistence type="predicted"/>
<dbReference type="Pfam" id="PF00069">
    <property type="entry name" value="Pkinase"/>
    <property type="match status" value="1"/>
</dbReference>
<comment type="subcellular location">
    <subcellularLocation>
        <location evidence="1">Preautophagosomal structure membrane</location>
        <topology evidence="1">Peripheral membrane protein</topology>
    </subcellularLocation>
</comment>
<keyword evidence="9" id="KW-1185">Reference proteome</keyword>
<keyword evidence="4" id="KW-0072">Autophagy</keyword>
<name>A0A1L9S6Z5_9EURO</name>
<dbReference type="InterPro" id="IPR011009">
    <property type="entry name" value="Kinase-like_dom_sf"/>
</dbReference>
<accession>A0A1L9S6Z5</accession>
<evidence type="ECO:0000256" key="5">
    <source>
        <dbReference type="ARBA" id="ARBA00030237"/>
    </source>
</evidence>
<dbReference type="OrthoDB" id="4062651at2759"/>
<dbReference type="InterPro" id="IPR008271">
    <property type="entry name" value="Ser/Thr_kinase_AS"/>
</dbReference>
<evidence type="ECO:0000259" key="7">
    <source>
        <dbReference type="PROSITE" id="PS50011"/>
    </source>
</evidence>
<dbReference type="GO" id="GO:0006914">
    <property type="term" value="P:autophagy"/>
    <property type="evidence" value="ECO:0007669"/>
    <property type="project" value="UniProtKB-KW"/>
</dbReference>
<sequence>MTTITANRYDNHHHHKPSRSPTVEFLPDGSHRHLLSSREDSKRLLPGLHNILSHWLAESKDDEAHERQREPLVTSPPKDLDPLASFTDKYGSCTDVLHYGSTSSVRLHAKKVSGRGAHSAKTPKQMYAVKVFRHSAPSNLTDSHLLEQRILSHLQGQPNIITLIDCLHDERNDLCFVMEFCAGGDLQNLIVQAGRLDPIESDCFFKQMMRGVEFMHEQGIAHRDLKTENILVTSSGEVKVADFGNAEWVDQQSGCTPRRSRKKKATRRRMSGTIPYTAPEELDGGDDSFLLPQEDESYDARAGDVWAAGLVYVAMRTGHLLWRVACEDEDGGYGEYLRGRREEGFSPIDGLGGTRCRNVIYAMLCPNAHRRITASEVLRSEWIYDVVVCVDHLK</sequence>
<evidence type="ECO:0000256" key="6">
    <source>
        <dbReference type="SAM" id="MobiDB-lite"/>
    </source>
</evidence>
<organism evidence="8 9">
    <name type="scientific">Penicilliopsis zonata CBS 506.65</name>
    <dbReference type="NCBI Taxonomy" id="1073090"/>
    <lineage>
        <taxon>Eukaryota</taxon>
        <taxon>Fungi</taxon>
        <taxon>Dikarya</taxon>
        <taxon>Ascomycota</taxon>
        <taxon>Pezizomycotina</taxon>
        <taxon>Eurotiomycetes</taxon>
        <taxon>Eurotiomycetidae</taxon>
        <taxon>Eurotiales</taxon>
        <taxon>Aspergillaceae</taxon>
        <taxon>Penicilliopsis</taxon>
    </lineage>
</organism>
<dbReference type="GeneID" id="34613960"/>
<dbReference type="STRING" id="1073090.A0A1L9S6Z5"/>
<feature type="region of interest" description="Disordered" evidence="6">
    <location>
        <begin position="61"/>
        <end position="80"/>
    </location>
</feature>
<reference evidence="9" key="1">
    <citation type="journal article" date="2017" name="Genome Biol.">
        <title>Comparative genomics reveals high biological diversity and specific adaptations in the industrially and medically important fungal genus Aspergillus.</title>
        <authorList>
            <person name="de Vries R.P."/>
            <person name="Riley R."/>
            <person name="Wiebenga A."/>
            <person name="Aguilar-Osorio G."/>
            <person name="Amillis S."/>
            <person name="Uchima C.A."/>
            <person name="Anderluh G."/>
            <person name="Asadollahi M."/>
            <person name="Askin M."/>
            <person name="Barry K."/>
            <person name="Battaglia E."/>
            <person name="Bayram O."/>
            <person name="Benocci T."/>
            <person name="Braus-Stromeyer S.A."/>
            <person name="Caldana C."/>
            <person name="Canovas D."/>
            <person name="Cerqueira G.C."/>
            <person name="Chen F."/>
            <person name="Chen W."/>
            <person name="Choi C."/>
            <person name="Clum A."/>
            <person name="Dos Santos R.A."/>
            <person name="Damasio A.R."/>
            <person name="Diallinas G."/>
            <person name="Emri T."/>
            <person name="Fekete E."/>
            <person name="Flipphi M."/>
            <person name="Freyberg S."/>
            <person name="Gallo A."/>
            <person name="Gournas C."/>
            <person name="Habgood R."/>
            <person name="Hainaut M."/>
            <person name="Harispe M.L."/>
            <person name="Henrissat B."/>
            <person name="Hilden K.S."/>
            <person name="Hope R."/>
            <person name="Hossain A."/>
            <person name="Karabika E."/>
            <person name="Karaffa L."/>
            <person name="Karanyi Z."/>
            <person name="Krasevec N."/>
            <person name="Kuo A."/>
            <person name="Kusch H."/>
            <person name="LaButti K."/>
            <person name="Lagendijk E.L."/>
            <person name="Lapidus A."/>
            <person name="Levasseur A."/>
            <person name="Lindquist E."/>
            <person name="Lipzen A."/>
            <person name="Logrieco A.F."/>
            <person name="MacCabe A."/>
            <person name="Maekelae M.R."/>
            <person name="Malavazi I."/>
            <person name="Melin P."/>
            <person name="Meyer V."/>
            <person name="Mielnichuk N."/>
            <person name="Miskei M."/>
            <person name="Molnar A.P."/>
            <person name="Mule G."/>
            <person name="Ngan C.Y."/>
            <person name="Orejas M."/>
            <person name="Orosz E."/>
            <person name="Ouedraogo J.P."/>
            <person name="Overkamp K.M."/>
            <person name="Park H.-S."/>
            <person name="Perrone G."/>
            <person name="Piumi F."/>
            <person name="Punt P.J."/>
            <person name="Ram A.F."/>
            <person name="Ramon A."/>
            <person name="Rauscher S."/>
            <person name="Record E."/>
            <person name="Riano-Pachon D.M."/>
            <person name="Robert V."/>
            <person name="Roehrig J."/>
            <person name="Ruller R."/>
            <person name="Salamov A."/>
            <person name="Salih N.S."/>
            <person name="Samson R.A."/>
            <person name="Sandor E."/>
            <person name="Sanguinetti M."/>
            <person name="Schuetze T."/>
            <person name="Sepcic K."/>
            <person name="Shelest E."/>
            <person name="Sherlock G."/>
            <person name="Sophianopoulou V."/>
            <person name="Squina F.M."/>
            <person name="Sun H."/>
            <person name="Susca A."/>
            <person name="Todd R.B."/>
            <person name="Tsang A."/>
            <person name="Unkles S.E."/>
            <person name="van de Wiele N."/>
            <person name="van Rossen-Uffink D."/>
            <person name="Oliveira J.V."/>
            <person name="Vesth T.C."/>
            <person name="Visser J."/>
            <person name="Yu J.-H."/>
            <person name="Zhou M."/>
            <person name="Andersen M.R."/>
            <person name="Archer D.B."/>
            <person name="Baker S.E."/>
            <person name="Benoit I."/>
            <person name="Brakhage A.A."/>
            <person name="Braus G.H."/>
            <person name="Fischer R."/>
            <person name="Frisvad J.C."/>
            <person name="Goldman G.H."/>
            <person name="Houbraken J."/>
            <person name="Oakley B."/>
            <person name="Pocsi I."/>
            <person name="Scazzocchio C."/>
            <person name="Seiboth B."/>
            <person name="vanKuyk P.A."/>
            <person name="Wortman J."/>
            <person name="Dyer P.S."/>
            <person name="Grigoriev I.V."/>
        </authorList>
    </citation>
    <scope>NUCLEOTIDE SEQUENCE [LARGE SCALE GENOMIC DNA]</scope>
    <source>
        <strain evidence="9">CBS 506.65</strain>
    </source>
</reference>
<protein>
    <recommendedName>
        <fullName evidence="2">Serine/threonine-protein kinase ATG1</fullName>
    </recommendedName>
    <alternativeName>
        <fullName evidence="5">Autophagy-related protein 1</fullName>
    </alternativeName>
    <alternativeName>
        <fullName evidence="3">Serine/threonine-protein kinase atg1</fullName>
    </alternativeName>
</protein>
<dbReference type="AlphaFoldDB" id="A0A1L9S6Z5"/>
<feature type="region of interest" description="Disordered" evidence="6">
    <location>
        <begin position="1"/>
        <end position="25"/>
    </location>
</feature>
<gene>
    <name evidence="8" type="ORF">ASPZODRAFT_19904</name>
</gene>
<evidence type="ECO:0000313" key="8">
    <source>
        <dbReference type="EMBL" id="OJJ42922.1"/>
    </source>
</evidence>